<sequence length="142" mass="16378">VFDMMSSLYDKIGEYSKAQTYFETAYGLKHAIPVVPHSTTESLQYNMNGILTLKEKLEASCHPNEPTLMALYNKIALMYESQNKLSKALLYHEKVLKILWKTRPQNYPHLAECYNKIAMIYYNLNDLSNARTAIQHAIQIGE</sequence>
<keyword evidence="2" id="KW-0802">TPR repeat</keyword>
<feature type="non-terminal residue" evidence="3">
    <location>
        <position position="142"/>
    </location>
</feature>
<dbReference type="Gene3D" id="1.25.40.10">
    <property type="entry name" value="Tetratricopeptide repeat domain"/>
    <property type="match status" value="1"/>
</dbReference>
<evidence type="ECO:0000256" key="1">
    <source>
        <dbReference type="ARBA" id="ARBA00022737"/>
    </source>
</evidence>
<name>A0A816HPU5_ADIRI</name>
<accession>A0A816HPU5</accession>
<dbReference type="PROSITE" id="PS50293">
    <property type="entry name" value="TPR_REGION"/>
    <property type="match status" value="1"/>
</dbReference>
<gene>
    <name evidence="3" type="ORF">XAT740_LOCUS64027</name>
</gene>
<comment type="caution">
    <text evidence="3">The sequence shown here is derived from an EMBL/GenBank/DDBJ whole genome shotgun (WGS) entry which is preliminary data.</text>
</comment>
<dbReference type="PANTHER" id="PTHR45641">
    <property type="entry name" value="TETRATRICOPEPTIDE REPEAT PROTEIN (AFU_ORTHOLOGUE AFUA_6G03870)"/>
    <property type="match status" value="1"/>
</dbReference>
<dbReference type="InterPro" id="IPR011990">
    <property type="entry name" value="TPR-like_helical_dom_sf"/>
</dbReference>
<dbReference type="AlphaFoldDB" id="A0A816HPU5"/>
<dbReference type="Pfam" id="PF13181">
    <property type="entry name" value="TPR_8"/>
    <property type="match status" value="2"/>
</dbReference>
<proteinExistence type="predicted"/>
<feature type="non-terminal residue" evidence="3">
    <location>
        <position position="1"/>
    </location>
</feature>
<dbReference type="EMBL" id="CAJNOR010021126">
    <property type="protein sequence ID" value="CAF1691072.1"/>
    <property type="molecule type" value="Genomic_DNA"/>
</dbReference>
<keyword evidence="4" id="KW-1185">Reference proteome</keyword>
<evidence type="ECO:0000256" key="2">
    <source>
        <dbReference type="ARBA" id="ARBA00022803"/>
    </source>
</evidence>
<dbReference type="PANTHER" id="PTHR45641:SF19">
    <property type="entry name" value="NEPHROCYSTIN-3"/>
    <property type="match status" value="1"/>
</dbReference>
<evidence type="ECO:0000313" key="4">
    <source>
        <dbReference type="Proteomes" id="UP000663828"/>
    </source>
</evidence>
<dbReference type="Pfam" id="PF13374">
    <property type="entry name" value="TPR_10"/>
    <property type="match status" value="1"/>
</dbReference>
<dbReference type="Proteomes" id="UP000663828">
    <property type="component" value="Unassembled WGS sequence"/>
</dbReference>
<protein>
    <submittedName>
        <fullName evidence="3">Uncharacterized protein</fullName>
    </submittedName>
</protein>
<dbReference type="SUPFAM" id="SSF48452">
    <property type="entry name" value="TPR-like"/>
    <property type="match status" value="1"/>
</dbReference>
<keyword evidence="1" id="KW-0677">Repeat</keyword>
<reference evidence="3" key="1">
    <citation type="submission" date="2021-02" db="EMBL/GenBank/DDBJ databases">
        <authorList>
            <person name="Nowell W R."/>
        </authorList>
    </citation>
    <scope>NUCLEOTIDE SEQUENCE</scope>
</reference>
<evidence type="ECO:0000313" key="3">
    <source>
        <dbReference type="EMBL" id="CAF1691072.1"/>
    </source>
</evidence>
<dbReference type="InterPro" id="IPR019734">
    <property type="entry name" value="TPR_rpt"/>
</dbReference>
<organism evidence="3 4">
    <name type="scientific">Adineta ricciae</name>
    <name type="common">Rotifer</name>
    <dbReference type="NCBI Taxonomy" id="249248"/>
    <lineage>
        <taxon>Eukaryota</taxon>
        <taxon>Metazoa</taxon>
        <taxon>Spiralia</taxon>
        <taxon>Gnathifera</taxon>
        <taxon>Rotifera</taxon>
        <taxon>Eurotatoria</taxon>
        <taxon>Bdelloidea</taxon>
        <taxon>Adinetida</taxon>
        <taxon>Adinetidae</taxon>
        <taxon>Adineta</taxon>
    </lineage>
</organism>